<dbReference type="InterPro" id="IPR012657">
    <property type="entry name" value="23S_rRNA-intervening_sequence"/>
</dbReference>
<reference evidence="2" key="1">
    <citation type="submission" date="2018-02" db="EMBL/GenBank/DDBJ databases">
        <authorList>
            <person name="Moore K."/>
            <person name="Momper L."/>
        </authorList>
    </citation>
    <scope>NUCLEOTIDE SEQUENCE [LARGE SCALE GENOMIC DNA]</scope>
    <source>
        <strain evidence="2">ULC18</strain>
    </source>
</reference>
<organism evidence="1 2">
    <name type="scientific">Stenomitos frigidus ULC18</name>
    <dbReference type="NCBI Taxonomy" id="2107698"/>
    <lineage>
        <taxon>Bacteria</taxon>
        <taxon>Bacillati</taxon>
        <taxon>Cyanobacteriota</taxon>
        <taxon>Cyanophyceae</taxon>
        <taxon>Leptolyngbyales</taxon>
        <taxon>Leptolyngbyaceae</taxon>
        <taxon>Stenomitos</taxon>
    </lineage>
</organism>
<accession>A0A2T1DV41</accession>
<comment type="caution">
    <text evidence="1">The sequence shown here is derived from an EMBL/GenBank/DDBJ whole genome shotgun (WGS) entry which is preliminary data.</text>
</comment>
<dbReference type="CDD" id="cd16377">
    <property type="entry name" value="23S_rRNA_IVP_like"/>
    <property type="match status" value="1"/>
</dbReference>
<dbReference type="Gene3D" id="1.20.1440.60">
    <property type="entry name" value="23S rRNA-intervening sequence"/>
    <property type="match status" value="1"/>
</dbReference>
<dbReference type="NCBIfam" id="TIGR02436">
    <property type="entry name" value="four helix bundle protein"/>
    <property type="match status" value="1"/>
</dbReference>
<dbReference type="AlphaFoldDB" id="A0A2T1DV41"/>
<name>A0A2T1DV41_9CYAN</name>
<dbReference type="PANTHER" id="PTHR38471">
    <property type="entry name" value="FOUR HELIX BUNDLE PROTEIN"/>
    <property type="match status" value="1"/>
</dbReference>
<dbReference type="OrthoDB" id="160990at2"/>
<gene>
    <name evidence="1" type="ORF">C7B82_27475</name>
</gene>
<dbReference type="Pfam" id="PF05635">
    <property type="entry name" value="23S_rRNA_IVP"/>
    <property type="match status" value="1"/>
</dbReference>
<proteinExistence type="predicted"/>
<reference evidence="1 2" key="2">
    <citation type="submission" date="2018-03" db="EMBL/GenBank/DDBJ databases">
        <title>The ancient ancestry and fast evolution of plastids.</title>
        <authorList>
            <person name="Moore K.R."/>
            <person name="Magnabosco C."/>
            <person name="Momper L."/>
            <person name="Gold D.A."/>
            <person name="Bosak T."/>
            <person name="Fournier G.P."/>
        </authorList>
    </citation>
    <scope>NUCLEOTIDE SEQUENCE [LARGE SCALE GENOMIC DNA]</scope>
    <source>
        <strain evidence="1 2">ULC18</strain>
    </source>
</reference>
<sequence>MWKWKVERVEKPHRRLEVWQKSIEFATEIYGVTSGFPADERFGLISQMRRAAVSIPSNLSEGAARGTVEFAQFIRIAIGSTSELDTQLEICHRLSYLSSDRYTALDTKLATIDRMLIGLRKVLLQKQKTLPHPSHLTPLTSPLSPHLHAHRLGTRLLLPSTSG</sequence>
<dbReference type="PANTHER" id="PTHR38471:SF2">
    <property type="entry name" value="FOUR HELIX BUNDLE PROTEIN"/>
    <property type="match status" value="1"/>
</dbReference>
<protein>
    <submittedName>
        <fullName evidence="1">Four helix bundle protein</fullName>
    </submittedName>
</protein>
<dbReference type="InterPro" id="IPR036583">
    <property type="entry name" value="23S_rRNA_IVS_sf"/>
</dbReference>
<evidence type="ECO:0000313" key="2">
    <source>
        <dbReference type="Proteomes" id="UP000239576"/>
    </source>
</evidence>
<evidence type="ECO:0000313" key="1">
    <source>
        <dbReference type="EMBL" id="PSB24349.1"/>
    </source>
</evidence>
<dbReference type="SUPFAM" id="SSF158446">
    <property type="entry name" value="IVS-encoded protein-like"/>
    <property type="match status" value="1"/>
</dbReference>
<keyword evidence="2" id="KW-1185">Reference proteome</keyword>
<dbReference type="EMBL" id="PVWK01000148">
    <property type="protein sequence ID" value="PSB24349.1"/>
    <property type="molecule type" value="Genomic_DNA"/>
</dbReference>
<dbReference type="Proteomes" id="UP000239576">
    <property type="component" value="Unassembled WGS sequence"/>
</dbReference>
<dbReference type="RefSeq" id="WP_106260101.1">
    <property type="nucleotide sequence ID" value="NZ_CAWNSW010000028.1"/>
</dbReference>